<dbReference type="AlphaFoldDB" id="A0A1Y5S1D2"/>
<evidence type="ECO:0000313" key="4">
    <source>
        <dbReference type="EMBL" id="SLN30412.1"/>
    </source>
</evidence>
<dbReference type="Gene3D" id="3.40.50.970">
    <property type="match status" value="2"/>
</dbReference>
<feature type="domain" description="DUF6537" evidence="3">
    <location>
        <begin position="945"/>
        <end position="1145"/>
    </location>
</feature>
<evidence type="ECO:0000259" key="2">
    <source>
        <dbReference type="Pfam" id="PF01558"/>
    </source>
</evidence>
<evidence type="ECO:0000259" key="3">
    <source>
        <dbReference type="Pfam" id="PF20169"/>
    </source>
</evidence>
<dbReference type="SUPFAM" id="SSF52922">
    <property type="entry name" value="TK C-terminal domain-like"/>
    <property type="match status" value="1"/>
</dbReference>
<dbReference type="InParanoid" id="A0A1Y5S1D2"/>
<dbReference type="Pfam" id="PF20169">
    <property type="entry name" value="DUF6537"/>
    <property type="match status" value="1"/>
</dbReference>
<dbReference type="RefSeq" id="WP_085882323.1">
    <property type="nucleotide sequence ID" value="NZ_FWFR01000001.1"/>
</dbReference>
<dbReference type="NCBIfam" id="NF009589">
    <property type="entry name" value="PRK13030.1"/>
    <property type="match status" value="1"/>
</dbReference>
<dbReference type="InterPro" id="IPR002869">
    <property type="entry name" value="Pyrv_flavodox_OxRed_cen"/>
</dbReference>
<dbReference type="CDD" id="cd07034">
    <property type="entry name" value="TPP_PYR_PFOR_IOR-alpha_like"/>
    <property type="match status" value="1"/>
</dbReference>
<dbReference type="Gene3D" id="3.40.920.10">
    <property type="entry name" value="Pyruvate-ferredoxin oxidoreductase, PFOR, domain III"/>
    <property type="match status" value="1"/>
</dbReference>
<dbReference type="Proteomes" id="UP000193200">
    <property type="component" value="Unassembled WGS sequence"/>
</dbReference>
<dbReference type="InterPro" id="IPR002880">
    <property type="entry name" value="Pyrv_Fd/Flavodoxin_OxRdtase_N"/>
</dbReference>
<evidence type="ECO:0000313" key="5">
    <source>
        <dbReference type="Proteomes" id="UP000193200"/>
    </source>
</evidence>
<dbReference type="OrthoDB" id="9803617at2"/>
<feature type="domain" description="Pyruvate/ketoisovalerate oxidoreductase catalytic" evidence="2">
    <location>
        <begin position="733"/>
        <end position="917"/>
    </location>
</feature>
<evidence type="ECO:0000256" key="1">
    <source>
        <dbReference type="ARBA" id="ARBA00023002"/>
    </source>
</evidence>
<dbReference type="SUPFAM" id="SSF52518">
    <property type="entry name" value="Thiamin diphosphate-binding fold (THDP-binding)"/>
    <property type="match status" value="2"/>
</dbReference>
<dbReference type="NCBIfam" id="NF009588">
    <property type="entry name" value="PRK13029.1"/>
    <property type="match status" value="1"/>
</dbReference>
<gene>
    <name evidence="4" type="ORF">OCH7691_01059</name>
</gene>
<dbReference type="InterPro" id="IPR019752">
    <property type="entry name" value="Pyrv/ketoisovalerate_OxRed_cat"/>
</dbReference>
<dbReference type="InterPro" id="IPR046667">
    <property type="entry name" value="DUF6537"/>
</dbReference>
<dbReference type="CDD" id="cd02008">
    <property type="entry name" value="TPP_IOR_alpha"/>
    <property type="match status" value="1"/>
</dbReference>
<dbReference type="PANTHER" id="PTHR48084">
    <property type="entry name" value="2-OXOGLUTARATE OXIDOREDUCTASE SUBUNIT KORB-RELATED"/>
    <property type="match status" value="1"/>
</dbReference>
<organism evidence="4 5">
    <name type="scientific">Oceanibacterium hippocampi</name>
    <dbReference type="NCBI Taxonomy" id="745714"/>
    <lineage>
        <taxon>Bacteria</taxon>
        <taxon>Pseudomonadati</taxon>
        <taxon>Pseudomonadota</taxon>
        <taxon>Alphaproteobacteria</taxon>
        <taxon>Sneathiellales</taxon>
        <taxon>Sneathiellaceae</taxon>
        <taxon>Oceanibacterium</taxon>
    </lineage>
</organism>
<dbReference type="InterPro" id="IPR009014">
    <property type="entry name" value="Transketo_C/PFOR_II"/>
</dbReference>
<dbReference type="Pfam" id="PF01558">
    <property type="entry name" value="POR"/>
    <property type="match status" value="1"/>
</dbReference>
<sequence>MDIAEPEDRWGTLLDRAYGLDDRYRREHGRVFLTGTQALVRLMLMQRALDRRDGLATAGFVAGYRGSPLGGVDQALWQAAGHLKDHDIRFLPALNEDLAATAVLGSQQVEGARGATADGVFALWYGKGPGVDRAGDALKHGNAFGSSARGGVLAVAGDDHGCVSSSMPHQSDEAMIAFGMPVIHPADVADYLDFGLWGFAASRFSGAWVGFKAISETVESAASVPLKPLPRFALPDGYMPPAGGLNIRWPDLPGPQIEERLFAKREALLAFARANPLDRAVWRPKRARIGIVTVGKAHQDALEALRRLGLDRAGAEAAGIGLYKVGLVWPLEGRGLAEFARGLDTLVVVEEKRGLVERQVKELFYGLPDGERPAVLGKRDRAGKALVPEGGELRPRMLARLLAPVLETALPGIALDRSALADVAHARPTGDGAKRLPYFCPGCPHSTSTRVPEGSEAFAGIGCHFMASWMDRSTTSLIQMGGEGVNWVGKAPFTGDGHVFQNLGDGTYFHSGLLAIRQAIAAGVNITYKILYNDAVAMTGGQPVDGTLSVPAIAAQVRAEGVTRIALVAAEPDKYRARAGLPDGVTIHHRDDLDAVQRELREVRGTSVLIYDQACATELRRKRKRGTVPEAPKRAFINEAVCEGCGDCTVQSNCLAVQPVETPLGRKRQIDQAACNVDLSCLKGFCPSFVTVEGARLRKPAAAEIDPALFAALPVPAARGLDRPWEILVAGVGGTGIVTIGALIAMAAHLEGKGARVLDFTGFAQKGGAVLSHVRLGADPAALHQARIDEGAADLVIAADLVVASDRAALATCRPGATRIVAHSAEIPTAEMLRNPTARVDVDGRLAALEAATGKGRVSAVAAGRLAHRLMGDPVFANVMLLGHAFQQGLVPVSEAALDRAIELNGVATADNARAFAWGRLMAHDPDAVLRAAGIEAAPVAEDAAAMIARRAASLADYQDAAYADRYRAFMARVAAAEKAEQPGGEALTRAVAQGLYRLMAYKDEYEVARLMTDGRLEASLRDRFEDDYRLAFHMAPPLLSRRRDALGRPAKMAFGRWLLPAMTLLAKGRRLRGTAFDPFGRSAERRMERALIGEYRAIVEGLLADLSPDSHARAVEIAGLADEIRGYGPVKEANVARVRARWAELLTVNAAPRRAA</sequence>
<name>A0A1Y5S1D2_9PROT</name>
<accession>A0A1Y5S1D2</accession>
<keyword evidence="1" id="KW-0560">Oxidoreductase</keyword>
<dbReference type="SUPFAM" id="SSF53323">
    <property type="entry name" value="Pyruvate-ferredoxin oxidoreductase, PFOR, domain III"/>
    <property type="match status" value="1"/>
</dbReference>
<proteinExistence type="predicted"/>
<dbReference type="PANTHER" id="PTHR48084:SF3">
    <property type="entry name" value="SUBUNIT OF PYRUVATE:FLAVODOXIN OXIDOREDUCTASE"/>
    <property type="match status" value="1"/>
</dbReference>
<dbReference type="InterPro" id="IPR051457">
    <property type="entry name" value="2-oxoacid:Fd_oxidoreductase"/>
</dbReference>
<dbReference type="GO" id="GO:0016903">
    <property type="term" value="F:oxidoreductase activity, acting on the aldehyde or oxo group of donors"/>
    <property type="evidence" value="ECO:0007669"/>
    <property type="project" value="InterPro"/>
</dbReference>
<dbReference type="EMBL" id="FWFR01000001">
    <property type="protein sequence ID" value="SLN30412.1"/>
    <property type="molecule type" value="Genomic_DNA"/>
</dbReference>
<dbReference type="InterPro" id="IPR029061">
    <property type="entry name" value="THDP-binding"/>
</dbReference>
<protein>
    <submittedName>
        <fullName evidence="4">2-oxoacid ferredoxin oxidoreductase</fullName>
    </submittedName>
</protein>
<keyword evidence="5" id="KW-1185">Reference proteome</keyword>
<reference evidence="4 5" key="1">
    <citation type="submission" date="2017-03" db="EMBL/GenBank/DDBJ databases">
        <authorList>
            <person name="Afonso C.L."/>
            <person name="Miller P.J."/>
            <person name="Scott M.A."/>
            <person name="Spackman E."/>
            <person name="Goraichik I."/>
            <person name="Dimitrov K.M."/>
            <person name="Suarez D.L."/>
            <person name="Swayne D.E."/>
        </authorList>
    </citation>
    <scope>NUCLEOTIDE SEQUENCE [LARGE SCALE GENOMIC DNA]</scope>
    <source>
        <strain evidence="4 5">CECT 7691</strain>
    </source>
</reference>